<protein>
    <submittedName>
        <fullName evidence="1">Uncharacterized protein</fullName>
    </submittedName>
</protein>
<evidence type="ECO:0000313" key="2">
    <source>
        <dbReference type="Proteomes" id="UP000299102"/>
    </source>
</evidence>
<proteinExistence type="predicted"/>
<dbReference type="Proteomes" id="UP000299102">
    <property type="component" value="Unassembled WGS sequence"/>
</dbReference>
<organism evidence="1 2">
    <name type="scientific">Eumeta variegata</name>
    <name type="common">Bagworm moth</name>
    <name type="synonym">Eumeta japonica</name>
    <dbReference type="NCBI Taxonomy" id="151549"/>
    <lineage>
        <taxon>Eukaryota</taxon>
        <taxon>Metazoa</taxon>
        <taxon>Ecdysozoa</taxon>
        <taxon>Arthropoda</taxon>
        <taxon>Hexapoda</taxon>
        <taxon>Insecta</taxon>
        <taxon>Pterygota</taxon>
        <taxon>Neoptera</taxon>
        <taxon>Endopterygota</taxon>
        <taxon>Lepidoptera</taxon>
        <taxon>Glossata</taxon>
        <taxon>Ditrysia</taxon>
        <taxon>Tineoidea</taxon>
        <taxon>Psychidae</taxon>
        <taxon>Oiketicinae</taxon>
        <taxon>Eumeta</taxon>
    </lineage>
</organism>
<keyword evidence="2" id="KW-1185">Reference proteome</keyword>
<name>A0A4C1Z3J6_EUMVA</name>
<gene>
    <name evidence="1" type="ORF">EVAR_63996_1</name>
</gene>
<evidence type="ECO:0000313" key="1">
    <source>
        <dbReference type="EMBL" id="GBP81429.1"/>
    </source>
</evidence>
<dbReference type="AlphaFoldDB" id="A0A4C1Z3J6"/>
<reference evidence="1 2" key="1">
    <citation type="journal article" date="2019" name="Commun. Biol.">
        <title>The bagworm genome reveals a unique fibroin gene that provides high tensile strength.</title>
        <authorList>
            <person name="Kono N."/>
            <person name="Nakamura H."/>
            <person name="Ohtoshi R."/>
            <person name="Tomita M."/>
            <person name="Numata K."/>
            <person name="Arakawa K."/>
        </authorList>
    </citation>
    <scope>NUCLEOTIDE SEQUENCE [LARGE SCALE GENOMIC DNA]</scope>
</reference>
<accession>A0A4C1Z3J6</accession>
<dbReference type="EMBL" id="BGZK01001511">
    <property type="protein sequence ID" value="GBP81429.1"/>
    <property type="molecule type" value="Genomic_DNA"/>
</dbReference>
<comment type="caution">
    <text evidence="1">The sequence shown here is derived from an EMBL/GenBank/DDBJ whole genome shotgun (WGS) entry which is preliminary data.</text>
</comment>
<sequence length="137" mass="15513">MRDTVKVGTAIGRQRELRLLIHGTPIDQSIKKRVIQQRSLRAIPIYDDIIHYIRRPSYLGCLHALVCVCAAVLRRHDELDTKAIVKYDTTKRYGNLIAANFVPVSVRNLIIVPYQDSMDRVLATIATKSTTPSKIDS</sequence>